<dbReference type="GO" id="GO:0005634">
    <property type="term" value="C:nucleus"/>
    <property type="evidence" value="ECO:0007669"/>
    <property type="project" value="TreeGrafter"/>
</dbReference>
<dbReference type="InterPro" id="IPR038286">
    <property type="entry name" value="IPK_sf"/>
</dbReference>
<dbReference type="GO" id="GO:0000824">
    <property type="term" value="F:inositol-1,4,5,6-tetrakisphosphate 3-kinase activity"/>
    <property type="evidence" value="ECO:0007669"/>
    <property type="project" value="TreeGrafter"/>
</dbReference>
<dbReference type="PANTHER" id="PTHR12400:SF108">
    <property type="entry name" value="KINASE"/>
    <property type="match status" value="1"/>
</dbReference>
<dbReference type="AlphaFoldDB" id="A0A316U7X3"/>
<dbReference type="OrthoDB" id="338650at2759"/>
<comment type="similarity">
    <text evidence="1 4">Belongs to the inositol phosphokinase (IPK) family.</text>
</comment>
<dbReference type="InterPro" id="IPR007314">
    <property type="entry name" value="Cofac_haem-bd_dom"/>
</dbReference>
<dbReference type="GeneID" id="37016020"/>
<proteinExistence type="inferred from homology"/>
<evidence type="ECO:0000256" key="2">
    <source>
        <dbReference type="ARBA" id="ARBA00022679"/>
    </source>
</evidence>
<dbReference type="GO" id="GO:0008440">
    <property type="term" value="F:inositol-1,4,5-trisphosphate 3-kinase activity"/>
    <property type="evidence" value="ECO:0007669"/>
    <property type="project" value="TreeGrafter"/>
</dbReference>
<dbReference type="Pfam" id="PF04187">
    <property type="entry name" value="Cofac_haem_bdg"/>
    <property type="match status" value="1"/>
</dbReference>
<keyword evidence="3 4" id="KW-0418">Kinase</keyword>
<reference evidence="7 8" key="1">
    <citation type="journal article" date="2018" name="Mol. Biol. Evol.">
        <title>Broad Genomic Sampling Reveals a Smut Pathogenic Ancestry of the Fungal Clade Ustilaginomycotina.</title>
        <authorList>
            <person name="Kijpornyongpan T."/>
            <person name="Mondo S.J."/>
            <person name="Barry K."/>
            <person name="Sandor L."/>
            <person name="Lee J."/>
            <person name="Lipzen A."/>
            <person name="Pangilinan J."/>
            <person name="LaButti K."/>
            <person name="Hainaut M."/>
            <person name="Henrissat B."/>
            <person name="Grigoriev I.V."/>
            <person name="Spatafora J.W."/>
            <person name="Aime M.C."/>
        </authorList>
    </citation>
    <scope>NUCLEOTIDE SEQUENCE [LARGE SCALE GENOMIC DNA]</scope>
    <source>
        <strain evidence="7 8">MCA 4718</strain>
    </source>
</reference>
<dbReference type="SUPFAM" id="SSF56104">
    <property type="entry name" value="SAICAR synthase-like"/>
    <property type="match status" value="2"/>
</dbReference>
<evidence type="ECO:0000256" key="4">
    <source>
        <dbReference type="RuleBase" id="RU363090"/>
    </source>
</evidence>
<gene>
    <name evidence="7" type="ORF">BCV69DRAFT_299034</name>
</gene>
<dbReference type="GO" id="GO:0032958">
    <property type="term" value="P:inositol phosphate biosynthetic process"/>
    <property type="evidence" value="ECO:0007669"/>
    <property type="project" value="InterPro"/>
</dbReference>
<feature type="region of interest" description="Disordered" evidence="5">
    <location>
        <begin position="259"/>
        <end position="278"/>
    </location>
</feature>
<protein>
    <recommendedName>
        <fullName evidence="4">Kinase</fullName>
        <ecNumber evidence="4">2.7.-.-</ecNumber>
    </recommendedName>
</protein>
<evidence type="ECO:0000256" key="5">
    <source>
        <dbReference type="SAM" id="MobiDB-lite"/>
    </source>
</evidence>
<dbReference type="Gene3D" id="3.30.470.160">
    <property type="entry name" value="Inositol polyphosphate kinase"/>
    <property type="match status" value="1"/>
</dbReference>
<feature type="region of interest" description="Disordered" evidence="5">
    <location>
        <begin position="698"/>
        <end position="739"/>
    </location>
</feature>
<keyword evidence="8" id="KW-1185">Reference proteome</keyword>
<dbReference type="PANTHER" id="PTHR12400">
    <property type="entry name" value="INOSITOL POLYPHOSPHATE KINASE"/>
    <property type="match status" value="1"/>
</dbReference>
<evidence type="ECO:0000313" key="8">
    <source>
        <dbReference type="Proteomes" id="UP000245942"/>
    </source>
</evidence>
<organism evidence="7 8">
    <name type="scientific">Pseudomicrostroma glucosiphilum</name>
    <dbReference type="NCBI Taxonomy" id="1684307"/>
    <lineage>
        <taxon>Eukaryota</taxon>
        <taxon>Fungi</taxon>
        <taxon>Dikarya</taxon>
        <taxon>Basidiomycota</taxon>
        <taxon>Ustilaginomycotina</taxon>
        <taxon>Exobasidiomycetes</taxon>
        <taxon>Microstromatales</taxon>
        <taxon>Microstromatales incertae sedis</taxon>
        <taxon>Pseudomicrostroma</taxon>
    </lineage>
</organism>
<evidence type="ECO:0000256" key="1">
    <source>
        <dbReference type="ARBA" id="ARBA00007374"/>
    </source>
</evidence>
<sequence length="953" mass="102213">MASGAASSASSTPLISQLLGKLKPPLILTDTAWIPKFRQTCFPPDLIPSPHQEQAAASSRSDTAFASASKAPQPTSWQDHLSSAPKESFTSSFANLLSSRPSLVFFGEQHHQPHVIRAQIQLLAALADQRDELDKDSSQAPHADKRTVHHLHLLMEHFSYADQPLLDRFHAGTLSISELCSAYRERSNEGFKIEMYAPLLLLARERGATIWGGFPPRTWAREMVKEGVEKVKGLEQQRKSDTQADPTRRPLVTARVGEEVTRDEKASAGTIGPPQPSPLPFLPAPGRLSLPTFMSWDRVQQLSSSHRTFLSSLMRPDGPPRFPSTPSPGVPLGAISALRLYPTQELQGPKAESKGFSPAQALKDSYLAHAASSLVEEGHLLARTTSDSIRDQSSSAQAEDAEVEHRNIVLVVAGLGHIEAGFGAPERLAQSVPGPDAPADKSGGQRPLIILSKPKDSSLWLGPEWVDPASTQLLTPRTGEMQAITPEWLKQQVLAPSAGQVAGHAGAVGTFEGPNGEALVAKKSIKSEAQFYEDLNSPEPLANESQQASSRRQSFAQRFTPKYYGSFSLSDDTASKETSVVCEDLLAGYRRPNVMDIKLGTQLWDEDSSEEKRRRMDKVSRETTSGSTGVRLTGWRTWDPINQEYHIVPKVFGKSIKPEQLSLGMRAFFGQLQSNSKASKAGTGAENQAQAFEQIMKECGLPGPPSVPSSAPQTGEERQPLSTSNGSDTPSTAPYRHSAPHLSTPLVQILLAEHLLPPLQELTSAFSQLNLRMRGGSLLVVWEGDETRLEELMRLKRGSTAEAGGGGGASPQPISLHLIDFAHSRFVSPGASGFAGSSGAVDSNENSGTASDSGPDQGVLKGLRTVRSLVEEIVASTGNVDVYAGTSASTSPDDTGAGASTSTTPKATVDHGWDRKLADALVLYDWVDIDEGIPPAAPAAAGASPASISRYVT</sequence>
<dbReference type="Pfam" id="PF03770">
    <property type="entry name" value="IPK"/>
    <property type="match status" value="2"/>
</dbReference>
<feature type="compositionally biased region" description="Polar residues" evidence="5">
    <location>
        <begin position="51"/>
        <end position="81"/>
    </location>
</feature>
<feature type="region of interest" description="Disordered" evidence="5">
    <location>
        <begin position="427"/>
        <end position="446"/>
    </location>
</feature>
<dbReference type="GO" id="GO:0046854">
    <property type="term" value="P:phosphatidylinositol phosphate biosynthetic process"/>
    <property type="evidence" value="ECO:0007669"/>
    <property type="project" value="TreeGrafter"/>
</dbReference>
<dbReference type="EC" id="2.7.-.-" evidence="4"/>
<feature type="region of interest" description="Disordered" evidence="5">
    <location>
        <begin position="44"/>
        <end position="83"/>
    </location>
</feature>
<dbReference type="InterPro" id="IPR005522">
    <property type="entry name" value="IPK"/>
</dbReference>
<dbReference type="EMBL" id="KZ819327">
    <property type="protein sequence ID" value="PWN20551.1"/>
    <property type="molecule type" value="Genomic_DNA"/>
</dbReference>
<accession>A0A316U7X3</accession>
<keyword evidence="2 4" id="KW-0808">Transferase</keyword>
<feature type="compositionally biased region" description="Polar residues" evidence="5">
    <location>
        <begin position="841"/>
        <end position="854"/>
    </location>
</feature>
<feature type="compositionally biased region" description="Polar residues" evidence="5">
    <location>
        <begin position="720"/>
        <end position="732"/>
    </location>
</feature>
<feature type="region of interest" description="Disordered" evidence="5">
    <location>
        <begin position="834"/>
        <end position="859"/>
    </location>
</feature>
<dbReference type="Proteomes" id="UP000245942">
    <property type="component" value="Unassembled WGS sequence"/>
</dbReference>
<name>A0A316U7X3_9BASI</name>
<dbReference type="Gene3D" id="3.40.50.11550">
    <property type="match status" value="1"/>
</dbReference>
<evidence type="ECO:0000313" key="7">
    <source>
        <dbReference type="EMBL" id="PWN20551.1"/>
    </source>
</evidence>
<dbReference type="GO" id="GO:0005737">
    <property type="term" value="C:cytoplasm"/>
    <property type="evidence" value="ECO:0007669"/>
    <property type="project" value="TreeGrafter"/>
</dbReference>
<feature type="domain" description="Haem-binding uptake Tiki superfamily ChaN" evidence="6">
    <location>
        <begin position="102"/>
        <end position="428"/>
    </location>
</feature>
<evidence type="ECO:0000256" key="3">
    <source>
        <dbReference type="ARBA" id="ARBA00022777"/>
    </source>
</evidence>
<feature type="compositionally biased region" description="Polar residues" evidence="5">
    <location>
        <begin position="886"/>
        <end position="906"/>
    </location>
</feature>
<dbReference type="STRING" id="1684307.A0A316U7X3"/>
<feature type="region of interest" description="Disordered" evidence="5">
    <location>
        <begin position="605"/>
        <end position="628"/>
    </location>
</feature>
<feature type="compositionally biased region" description="Basic and acidic residues" evidence="5">
    <location>
        <begin position="610"/>
        <end position="621"/>
    </location>
</feature>
<dbReference type="RefSeq" id="XP_025347711.1">
    <property type="nucleotide sequence ID" value="XM_025494286.1"/>
</dbReference>
<dbReference type="SUPFAM" id="SSF159501">
    <property type="entry name" value="EreA/ChaN-like"/>
    <property type="match status" value="1"/>
</dbReference>
<evidence type="ECO:0000259" key="6">
    <source>
        <dbReference type="Pfam" id="PF04187"/>
    </source>
</evidence>
<feature type="region of interest" description="Disordered" evidence="5">
    <location>
        <begin position="883"/>
        <end position="909"/>
    </location>
</feature>